<reference evidence="2" key="2">
    <citation type="submission" date="2021-05" db="UniProtKB">
        <authorList>
            <consortium name="EnsemblPlants"/>
        </authorList>
    </citation>
    <scope>IDENTIFICATION</scope>
    <source>
        <strain evidence="2">subsp. malaccensis</strain>
    </source>
</reference>
<name>A0A804JR33_MUSAM</name>
<keyword evidence="3" id="KW-1185">Reference proteome</keyword>
<evidence type="ECO:0000313" key="1">
    <source>
        <dbReference type="EMBL" id="CAG1855336.1"/>
    </source>
</evidence>
<dbReference type="Proteomes" id="UP000012960">
    <property type="component" value="Unplaced"/>
</dbReference>
<dbReference type="Gramene" id="Ma07_t01730.1">
    <property type="protein sequence ID" value="Ma07_p01730.1"/>
    <property type="gene ID" value="Ma07_g01730"/>
</dbReference>
<dbReference type="EMBL" id="HG996473">
    <property type="protein sequence ID" value="CAG1855336.1"/>
    <property type="molecule type" value="Genomic_DNA"/>
</dbReference>
<dbReference type="EnsemblPlants" id="Ma07_t01730.1">
    <property type="protein sequence ID" value="Ma07_p01730.1"/>
    <property type="gene ID" value="Ma07_g01730"/>
</dbReference>
<accession>A0A804JR33</accession>
<evidence type="ECO:0000313" key="2">
    <source>
        <dbReference type="EnsemblPlants" id="Ma07_p01730.1"/>
    </source>
</evidence>
<gene>
    <name evidence="1" type="ORF">GSMUA_53020.1</name>
</gene>
<proteinExistence type="predicted"/>
<dbReference type="InParanoid" id="A0A804JR33"/>
<sequence>MVIKTLSQTGINDCHLELGNPIKSLMWSNFCSFYLSGHVTIKKFMLDQLLDKMNV</sequence>
<organism evidence="2 3">
    <name type="scientific">Musa acuminata subsp. malaccensis</name>
    <name type="common">Wild banana</name>
    <name type="synonym">Musa malaccensis</name>
    <dbReference type="NCBI Taxonomy" id="214687"/>
    <lineage>
        <taxon>Eukaryota</taxon>
        <taxon>Viridiplantae</taxon>
        <taxon>Streptophyta</taxon>
        <taxon>Embryophyta</taxon>
        <taxon>Tracheophyta</taxon>
        <taxon>Spermatophyta</taxon>
        <taxon>Magnoliopsida</taxon>
        <taxon>Liliopsida</taxon>
        <taxon>Zingiberales</taxon>
        <taxon>Musaceae</taxon>
        <taxon>Musa</taxon>
    </lineage>
</organism>
<protein>
    <submittedName>
        <fullName evidence="1">(wild Malaysian banana) hypothetical protein</fullName>
    </submittedName>
</protein>
<evidence type="ECO:0000313" key="3">
    <source>
        <dbReference type="Proteomes" id="UP000012960"/>
    </source>
</evidence>
<dbReference type="AlphaFoldDB" id="A0A804JR33"/>
<reference evidence="1" key="1">
    <citation type="submission" date="2021-03" db="EMBL/GenBank/DDBJ databases">
        <authorList>
            <consortium name="Genoscope - CEA"/>
            <person name="William W."/>
        </authorList>
    </citation>
    <scope>NUCLEOTIDE SEQUENCE</scope>
    <source>
        <strain evidence="1">Doubled-haploid Pahang</strain>
    </source>
</reference>